<protein>
    <recommendedName>
        <fullName evidence="1">Reverse transcriptase Ty1/copia-type domain-containing protein</fullName>
    </recommendedName>
</protein>
<gene>
    <name evidence="2" type="ORF">LIER_18298</name>
</gene>
<dbReference type="Pfam" id="PF07727">
    <property type="entry name" value="RVT_2"/>
    <property type="match status" value="1"/>
</dbReference>
<feature type="domain" description="Reverse transcriptase Ty1/copia-type" evidence="1">
    <location>
        <begin position="1"/>
        <end position="71"/>
    </location>
</feature>
<accession>A0AAV3QDF4</accession>
<dbReference type="CDD" id="cd09272">
    <property type="entry name" value="RNase_HI_RT_Ty1"/>
    <property type="match status" value="1"/>
</dbReference>
<comment type="caution">
    <text evidence="2">The sequence shown here is derived from an EMBL/GenBank/DDBJ whole genome shotgun (WGS) entry which is preliminary data.</text>
</comment>
<evidence type="ECO:0000259" key="1">
    <source>
        <dbReference type="Pfam" id="PF07727"/>
    </source>
</evidence>
<dbReference type="Proteomes" id="UP001454036">
    <property type="component" value="Unassembled WGS sequence"/>
</dbReference>
<dbReference type="PANTHER" id="PTHR11439">
    <property type="entry name" value="GAG-POL-RELATED RETROTRANSPOSON"/>
    <property type="match status" value="1"/>
</dbReference>
<dbReference type="EMBL" id="BAABME010004373">
    <property type="protein sequence ID" value="GAA0162139.1"/>
    <property type="molecule type" value="Genomic_DNA"/>
</dbReference>
<name>A0AAV3QDF4_LITER</name>
<organism evidence="2 3">
    <name type="scientific">Lithospermum erythrorhizon</name>
    <name type="common">Purple gromwell</name>
    <name type="synonym">Lithospermum officinale var. erythrorhizon</name>
    <dbReference type="NCBI Taxonomy" id="34254"/>
    <lineage>
        <taxon>Eukaryota</taxon>
        <taxon>Viridiplantae</taxon>
        <taxon>Streptophyta</taxon>
        <taxon>Embryophyta</taxon>
        <taxon>Tracheophyta</taxon>
        <taxon>Spermatophyta</taxon>
        <taxon>Magnoliopsida</taxon>
        <taxon>eudicotyledons</taxon>
        <taxon>Gunneridae</taxon>
        <taxon>Pentapetalae</taxon>
        <taxon>asterids</taxon>
        <taxon>lamiids</taxon>
        <taxon>Boraginales</taxon>
        <taxon>Boraginaceae</taxon>
        <taxon>Boraginoideae</taxon>
        <taxon>Lithospermeae</taxon>
        <taxon>Lithospermum</taxon>
    </lineage>
</organism>
<evidence type="ECO:0000313" key="2">
    <source>
        <dbReference type="EMBL" id="GAA0162139.1"/>
    </source>
</evidence>
<reference evidence="2 3" key="1">
    <citation type="submission" date="2024-01" db="EMBL/GenBank/DDBJ databases">
        <title>The complete chloroplast genome sequence of Lithospermum erythrorhizon: insights into the phylogenetic relationship among Boraginaceae species and the maternal lineages of purple gromwells.</title>
        <authorList>
            <person name="Okada T."/>
            <person name="Watanabe K."/>
        </authorList>
    </citation>
    <scope>NUCLEOTIDE SEQUENCE [LARGE SCALE GENOMIC DNA]</scope>
</reference>
<evidence type="ECO:0000313" key="3">
    <source>
        <dbReference type="Proteomes" id="UP001454036"/>
    </source>
</evidence>
<dbReference type="AlphaFoldDB" id="A0AAV3QDF4"/>
<proteinExistence type="predicted"/>
<sequence>MLITGSNKQTIQATKDMLNSMFDMKDLGQDDFILGVRISRSRDGLVLSQSHYVDTILEKLCQHDLGVSRTPIDVIQHLSKNKGESVQQLEYSLVIGILMYLMSCTRPDIAYFVSKLSRFMSNTSSDHWKALIRVLRYLKYTRSYGLPTHGPTVLEGYSDANWISDMRDSKSTSGYVFTLGGTTLSWKSSKKIVVARSTMDSKFIALDKCGE</sequence>
<dbReference type="InterPro" id="IPR013103">
    <property type="entry name" value="RVT_2"/>
</dbReference>
<dbReference type="PANTHER" id="PTHR11439:SF521">
    <property type="entry name" value="RNA-DIRECTED DNA POLYMERASE"/>
    <property type="match status" value="1"/>
</dbReference>
<keyword evidence="3" id="KW-1185">Reference proteome</keyword>